<proteinExistence type="inferred from homology"/>
<evidence type="ECO:0000313" key="7">
    <source>
        <dbReference type="Proteomes" id="UP000245119"/>
    </source>
</evidence>
<keyword evidence="4" id="KW-1133">Transmembrane helix</keyword>
<dbReference type="InterPro" id="IPR000182">
    <property type="entry name" value="GNAT_dom"/>
</dbReference>
<keyword evidence="4" id="KW-0812">Transmembrane</keyword>
<dbReference type="SUPFAM" id="SSF55729">
    <property type="entry name" value="Acyl-CoA N-acyltransferases (Nat)"/>
    <property type="match status" value="1"/>
</dbReference>
<dbReference type="InterPro" id="IPR014044">
    <property type="entry name" value="CAP_dom"/>
</dbReference>
<evidence type="ECO:0000259" key="5">
    <source>
        <dbReference type="PROSITE" id="PS51186"/>
    </source>
</evidence>
<evidence type="ECO:0000256" key="3">
    <source>
        <dbReference type="ARBA" id="ARBA00023315"/>
    </source>
</evidence>
<gene>
    <name evidence="6" type="ORF">C0Q70_00881</name>
</gene>
<accession>A0A2T7PXZ3</accession>
<dbReference type="Pfam" id="PF13302">
    <property type="entry name" value="Acetyltransf_3"/>
    <property type="match status" value="1"/>
</dbReference>
<feature type="domain" description="N-acetyltransferase" evidence="5">
    <location>
        <begin position="34"/>
        <end position="179"/>
    </location>
</feature>
<evidence type="ECO:0000256" key="2">
    <source>
        <dbReference type="ARBA" id="ARBA00022679"/>
    </source>
</evidence>
<keyword evidence="2" id="KW-0808">Transferase</keyword>
<evidence type="ECO:0000256" key="1">
    <source>
        <dbReference type="ARBA" id="ARBA00009342"/>
    </source>
</evidence>
<dbReference type="Proteomes" id="UP000245119">
    <property type="component" value="Linkage Group LG1"/>
</dbReference>
<keyword evidence="4" id="KW-0472">Membrane</keyword>
<dbReference type="PANTHER" id="PTHR13256:SF16">
    <property type="entry name" value="ALPHA_BETA-TUBULIN-N-ACETYLTRANSFERASE 9"/>
    <property type="match status" value="1"/>
</dbReference>
<keyword evidence="7" id="KW-1185">Reference proteome</keyword>
<name>A0A2T7PXZ3_POMCA</name>
<dbReference type="InterPro" id="IPR039135">
    <property type="entry name" value="NAT9-like"/>
</dbReference>
<dbReference type="InterPro" id="IPR035940">
    <property type="entry name" value="CAP_sf"/>
</dbReference>
<dbReference type="PROSITE" id="PS51186">
    <property type="entry name" value="GNAT"/>
    <property type="match status" value="1"/>
</dbReference>
<dbReference type="InterPro" id="IPR001283">
    <property type="entry name" value="CRISP-related"/>
</dbReference>
<evidence type="ECO:0000256" key="4">
    <source>
        <dbReference type="SAM" id="Phobius"/>
    </source>
</evidence>
<dbReference type="PANTHER" id="PTHR13256">
    <property type="entry name" value="N-ACETYLTRANSFERASE 9"/>
    <property type="match status" value="1"/>
</dbReference>
<dbReference type="GO" id="GO:0008080">
    <property type="term" value="F:N-acetyltransferase activity"/>
    <property type="evidence" value="ECO:0007669"/>
    <property type="project" value="InterPro"/>
</dbReference>
<dbReference type="SMART" id="SM00198">
    <property type="entry name" value="SCP"/>
    <property type="match status" value="1"/>
</dbReference>
<dbReference type="STRING" id="400727.A0A2T7PXZ3"/>
<dbReference type="Gene3D" id="3.40.33.10">
    <property type="entry name" value="CAP"/>
    <property type="match status" value="1"/>
</dbReference>
<feature type="transmembrane region" description="Helical" evidence="4">
    <location>
        <begin position="172"/>
        <end position="196"/>
    </location>
</feature>
<comment type="caution">
    <text evidence="6">The sequence shown here is derived from an EMBL/GenBank/DDBJ whole genome shotgun (WGS) entry which is preliminary data.</text>
</comment>
<comment type="similarity">
    <text evidence="1">Belongs to the acetyltransferase family. GNAT subfamily.</text>
</comment>
<dbReference type="PRINTS" id="PR00837">
    <property type="entry name" value="V5TPXLIKE"/>
</dbReference>
<dbReference type="Pfam" id="PF00188">
    <property type="entry name" value="CAP"/>
    <property type="match status" value="1"/>
</dbReference>
<dbReference type="AlphaFoldDB" id="A0A2T7PXZ3"/>
<dbReference type="InterPro" id="IPR016181">
    <property type="entry name" value="Acyl_CoA_acyltransferase"/>
</dbReference>
<evidence type="ECO:0000313" key="6">
    <source>
        <dbReference type="EMBL" id="PVD38270.1"/>
    </source>
</evidence>
<dbReference type="SUPFAM" id="SSF55797">
    <property type="entry name" value="PR-1-like"/>
    <property type="match status" value="1"/>
</dbReference>
<dbReference type="CDD" id="cd05380">
    <property type="entry name" value="CAP_euk"/>
    <property type="match status" value="1"/>
</dbReference>
<sequence length="389" mass="44236">MRINQHTQIVGHKVILVPYESYHVPKYHQWMASEELQKLTASQPLTLQEEYNMQKSWRDDEDSKTFHNLSFYNSKYTLIIIDTFADAMIGDVNLFFTENKHEVAEIEIMIAESSARGQGCGREALCSMLRYGVEVLGVTKFVAKIGEDNKPSISLFSQLGFTEKRESSHDQIYLNAFISPGIMYLCGSITSLAVFVTCYDFSTGSERYHNKKDQHNHKDSQSCDNQWASINPSHTMCLKDVGTGISLTETFRHTLVHQHNDIRSHVQPHAADMTKLTWDDDLALVAEKWAKQCKTYSDKPLNRQVPSMPGVQIGQNTAYYYKDFKDAVDAWAEEKKHLRFKVGFYGGAAANYSQMVLSKAQRVGCGMASCPNQPFTHLYVCNYALQVCI</sequence>
<dbReference type="EMBL" id="PZQS01000001">
    <property type="protein sequence ID" value="PVD38270.1"/>
    <property type="molecule type" value="Genomic_DNA"/>
</dbReference>
<dbReference type="Gene3D" id="3.40.630.30">
    <property type="match status" value="1"/>
</dbReference>
<reference evidence="6 7" key="1">
    <citation type="submission" date="2018-04" db="EMBL/GenBank/DDBJ databases">
        <title>The genome of golden apple snail Pomacea canaliculata provides insight into stress tolerance and invasive adaptation.</title>
        <authorList>
            <person name="Liu C."/>
            <person name="Liu B."/>
            <person name="Ren Y."/>
            <person name="Zhang Y."/>
            <person name="Wang H."/>
            <person name="Li S."/>
            <person name="Jiang F."/>
            <person name="Yin L."/>
            <person name="Zhang G."/>
            <person name="Qian W."/>
            <person name="Fan W."/>
        </authorList>
    </citation>
    <scope>NUCLEOTIDE SEQUENCE [LARGE SCALE GENOMIC DNA]</scope>
    <source>
        <strain evidence="6">SZHN2017</strain>
        <tissue evidence="6">Muscle</tissue>
    </source>
</reference>
<keyword evidence="3" id="KW-0012">Acyltransferase</keyword>
<organism evidence="6 7">
    <name type="scientific">Pomacea canaliculata</name>
    <name type="common">Golden apple snail</name>
    <dbReference type="NCBI Taxonomy" id="400727"/>
    <lineage>
        <taxon>Eukaryota</taxon>
        <taxon>Metazoa</taxon>
        <taxon>Spiralia</taxon>
        <taxon>Lophotrochozoa</taxon>
        <taxon>Mollusca</taxon>
        <taxon>Gastropoda</taxon>
        <taxon>Caenogastropoda</taxon>
        <taxon>Architaenioglossa</taxon>
        <taxon>Ampullarioidea</taxon>
        <taxon>Ampullariidae</taxon>
        <taxon>Pomacea</taxon>
    </lineage>
</organism>
<protein>
    <recommendedName>
        <fullName evidence="5">N-acetyltransferase domain-containing protein</fullName>
    </recommendedName>
</protein>
<dbReference type="OrthoDB" id="737510at2759"/>